<evidence type="ECO:0000313" key="10">
    <source>
        <dbReference type="EMBL" id="PJI94024.1"/>
    </source>
</evidence>
<gene>
    <name evidence="10" type="ORF">CLV34_1507</name>
</gene>
<evidence type="ECO:0000256" key="7">
    <source>
        <dbReference type="PIRNR" id="PIRNR000194"/>
    </source>
</evidence>
<comment type="catalytic activity">
    <reaction evidence="7">
        <text>(6S)-5,6,7,8-tetrahydrofolate + NADP(+) = 7,8-dihydrofolate + NADPH + H(+)</text>
        <dbReference type="Rhea" id="RHEA:15009"/>
        <dbReference type="ChEBI" id="CHEBI:15378"/>
        <dbReference type="ChEBI" id="CHEBI:57451"/>
        <dbReference type="ChEBI" id="CHEBI:57453"/>
        <dbReference type="ChEBI" id="CHEBI:57783"/>
        <dbReference type="ChEBI" id="CHEBI:58349"/>
        <dbReference type="EC" id="1.5.1.3"/>
    </reaction>
</comment>
<evidence type="ECO:0000256" key="4">
    <source>
        <dbReference type="ARBA" id="ARBA00022563"/>
    </source>
</evidence>
<evidence type="ECO:0000256" key="1">
    <source>
        <dbReference type="ARBA" id="ARBA00004903"/>
    </source>
</evidence>
<evidence type="ECO:0000256" key="3">
    <source>
        <dbReference type="ARBA" id="ARBA00012856"/>
    </source>
</evidence>
<evidence type="ECO:0000313" key="11">
    <source>
        <dbReference type="Proteomes" id="UP000231586"/>
    </source>
</evidence>
<dbReference type="PRINTS" id="PR00070">
    <property type="entry name" value="DHFR"/>
</dbReference>
<dbReference type="PIRSF" id="PIRSF000194">
    <property type="entry name" value="DHFR"/>
    <property type="match status" value="1"/>
</dbReference>
<keyword evidence="11" id="KW-1185">Reference proteome</keyword>
<comment type="caution">
    <text evidence="10">The sequence shown here is derived from an EMBL/GenBank/DDBJ whole genome shotgun (WGS) entry which is preliminary data.</text>
</comment>
<dbReference type="GO" id="GO:0046655">
    <property type="term" value="P:folic acid metabolic process"/>
    <property type="evidence" value="ECO:0007669"/>
    <property type="project" value="TreeGrafter"/>
</dbReference>
<dbReference type="RefSeq" id="WP_100349623.1">
    <property type="nucleotide sequence ID" value="NZ_PGTZ01000007.1"/>
</dbReference>
<dbReference type="GO" id="GO:0046654">
    <property type="term" value="P:tetrahydrofolate biosynthetic process"/>
    <property type="evidence" value="ECO:0007669"/>
    <property type="project" value="UniProtKB-UniPathway"/>
</dbReference>
<dbReference type="InterPro" id="IPR024072">
    <property type="entry name" value="DHFR-like_dom_sf"/>
</dbReference>
<dbReference type="AlphaFoldDB" id="A0A2M8WSZ5"/>
<dbReference type="PROSITE" id="PS51330">
    <property type="entry name" value="DHFR_2"/>
    <property type="match status" value="1"/>
</dbReference>
<accession>A0A2M8WSZ5</accession>
<comment type="function">
    <text evidence="7">Key enzyme in folate metabolism. Catalyzes an essential reaction for de novo glycine and purine synthesis, and for DNA precursor synthesis.</text>
</comment>
<sequence length="191" mass="20415">MLGLVWAQARDASGRAVIGSEGTIPWHVPEDMAHFRTVTSGHPVIMGRATWDSLPERFRPLPGRTNVVVTRQRGWSAGVDGVLVAASLADAVAQAAHAPGGDETWVMGGAQVYAATIAAADVLEVTEVDLVVDGDAFAPLTEDGWVPVGVGEWLMSSSGVRYRFVRHEREDPAVDTESTALRRLLLSDETS</sequence>
<organism evidence="10 11">
    <name type="scientific">Luteimicrobium subarcticum</name>
    <dbReference type="NCBI Taxonomy" id="620910"/>
    <lineage>
        <taxon>Bacteria</taxon>
        <taxon>Bacillati</taxon>
        <taxon>Actinomycetota</taxon>
        <taxon>Actinomycetes</taxon>
        <taxon>Micrococcales</taxon>
        <taxon>Luteimicrobium</taxon>
    </lineage>
</organism>
<dbReference type="EC" id="1.5.1.3" evidence="3 7"/>
<keyword evidence="4 7" id="KW-0554">One-carbon metabolism</keyword>
<evidence type="ECO:0000256" key="5">
    <source>
        <dbReference type="ARBA" id="ARBA00022857"/>
    </source>
</evidence>
<evidence type="ECO:0000259" key="9">
    <source>
        <dbReference type="PROSITE" id="PS51330"/>
    </source>
</evidence>
<dbReference type="Gene3D" id="3.40.430.10">
    <property type="entry name" value="Dihydrofolate Reductase, subunit A"/>
    <property type="match status" value="1"/>
</dbReference>
<keyword evidence="5 7" id="KW-0521">NADP</keyword>
<comment type="pathway">
    <text evidence="1 7">Cofactor biosynthesis; tetrahydrofolate biosynthesis; 5,6,7,8-tetrahydrofolate from 7,8-dihydrofolate: step 1/1.</text>
</comment>
<protein>
    <recommendedName>
        <fullName evidence="3 7">Dihydrofolate reductase</fullName>
        <ecNumber evidence="3 7">1.5.1.3</ecNumber>
    </recommendedName>
</protein>
<dbReference type="PANTHER" id="PTHR48069">
    <property type="entry name" value="DIHYDROFOLATE REDUCTASE"/>
    <property type="match status" value="1"/>
</dbReference>
<dbReference type="UniPathway" id="UPA00077">
    <property type="reaction ID" value="UER00158"/>
</dbReference>
<dbReference type="PANTHER" id="PTHR48069:SF3">
    <property type="entry name" value="DIHYDROFOLATE REDUCTASE"/>
    <property type="match status" value="1"/>
</dbReference>
<feature type="domain" description="DHFR" evidence="9">
    <location>
        <begin position="1"/>
        <end position="169"/>
    </location>
</feature>
<dbReference type="EMBL" id="PGTZ01000007">
    <property type="protein sequence ID" value="PJI94024.1"/>
    <property type="molecule type" value="Genomic_DNA"/>
</dbReference>
<dbReference type="InterPro" id="IPR001796">
    <property type="entry name" value="DHFR_dom"/>
</dbReference>
<dbReference type="GO" id="GO:0006730">
    <property type="term" value="P:one-carbon metabolic process"/>
    <property type="evidence" value="ECO:0007669"/>
    <property type="project" value="UniProtKB-KW"/>
</dbReference>
<dbReference type="PROSITE" id="PS00075">
    <property type="entry name" value="DHFR_1"/>
    <property type="match status" value="1"/>
</dbReference>
<dbReference type="CDD" id="cd00209">
    <property type="entry name" value="DHFR"/>
    <property type="match status" value="1"/>
</dbReference>
<dbReference type="Proteomes" id="UP000231586">
    <property type="component" value="Unassembled WGS sequence"/>
</dbReference>
<proteinExistence type="inferred from homology"/>
<comment type="similarity">
    <text evidence="2 7 8">Belongs to the dihydrofolate reductase family.</text>
</comment>
<dbReference type="OrthoDB" id="9804315at2"/>
<dbReference type="GO" id="GO:0004146">
    <property type="term" value="F:dihydrofolate reductase activity"/>
    <property type="evidence" value="ECO:0007669"/>
    <property type="project" value="UniProtKB-EC"/>
</dbReference>
<dbReference type="SUPFAM" id="SSF53597">
    <property type="entry name" value="Dihydrofolate reductase-like"/>
    <property type="match status" value="1"/>
</dbReference>
<dbReference type="InterPro" id="IPR017925">
    <property type="entry name" value="DHFR_CS"/>
</dbReference>
<keyword evidence="6 7" id="KW-0560">Oxidoreductase</keyword>
<dbReference type="GO" id="GO:0050661">
    <property type="term" value="F:NADP binding"/>
    <property type="evidence" value="ECO:0007669"/>
    <property type="project" value="InterPro"/>
</dbReference>
<dbReference type="Pfam" id="PF00186">
    <property type="entry name" value="DHFR_1"/>
    <property type="match status" value="1"/>
</dbReference>
<evidence type="ECO:0000256" key="2">
    <source>
        <dbReference type="ARBA" id="ARBA00009539"/>
    </source>
</evidence>
<dbReference type="InterPro" id="IPR012259">
    <property type="entry name" value="DHFR"/>
</dbReference>
<evidence type="ECO:0000256" key="8">
    <source>
        <dbReference type="RuleBase" id="RU004474"/>
    </source>
</evidence>
<reference evidence="10 11" key="1">
    <citation type="submission" date="2017-11" db="EMBL/GenBank/DDBJ databases">
        <title>Genomic Encyclopedia of Archaeal and Bacterial Type Strains, Phase II (KMG-II): From Individual Species to Whole Genera.</title>
        <authorList>
            <person name="Goeker M."/>
        </authorList>
    </citation>
    <scope>NUCLEOTIDE SEQUENCE [LARGE SCALE GENOMIC DNA]</scope>
    <source>
        <strain evidence="10 11">DSM 22413</strain>
    </source>
</reference>
<dbReference type="GO" id="GO:0046452">
    <property type="term" value="P:dihydrofolate metabolic process"/>
    <property type="evidence" value="ECO:0007669"/>
    <property type="project" value="TreeGrafter"/>
</dbReference>
<dbReference type="GO" id="GO:0005829">
    <property type="term" value="C:cytosol"/>
    <property type="evidence" value="ECO:0007669"/>
    <property type="project" value="TreeGrafter"/>
</dbReference>
<name>A0A2M8WSZ5_9MICO</name>
<evidence type="ECO:0000256" key="6">
    <source>
        <dbReference type="ARBA" id="ARBA00023002"/>
    </source>
</evidence>